<evidence type="ECO:0000313" key="6">
    <source>
        <dbReference type="EMBL" id="QBM11790.1"/>
    </source>
</evidence>
<reference evidence="7" key="3">
    <citation type="submission" date="2015-04" db="UniProtKB">
        <authorList>
            <consortium name="EnsemblPlants"/>
        </authorList>
    </citation>
    <scope>IDENTIFICATION</scope>
    <source>
        <strain evidence="7">cv. Jemalong A17</strain>
    </source>
</reference>
<evidence type="ECO:0000313" key="7">
    <source>
        <dbReference type="EnsemblPlants" id="AET05224"/>
    </source>
</evidence>
<evidence type="ECO:0000313" key="8">
    <source>
        <dbReference type="Proteomes" id="UP000002051"/>
    </source>
</evidence>
<feature type="compositionally biased region" description="Low complexity" evidence="4">
    <location>
        <begin position="17"/>
        <end position="29"/>
    </location>
</feature>
<proteinExistence type="evidence at transcript level"/>
<reference evidence="5 8" key="2">
    <citation type="journal article" date="2014" name="BMC Genomics">
        <title>An improved genome release (version Mt4.0) for the model legume Medicago truncatula.</title>
        <authorList>
            <person name="Tang H."/>
            <person name="Krishnakumar V."/>
            <person name="Bidwell S."/>
            <person name="Rosen B."/>
            <person name="Chan A."/>
            <person name="Zhou S."/>
            <person name="Gentzbittel L."/>
            <person name="Childs K.L."/>
            <person name="Yandell M."/>
            <person name="Gundlach H."/>
            <person name="Mayer K.F."/>
            <person name="Schwartz D.C."/>
            <person name="Town C.D."/>
        </authorList>
    </citation>
    <scope>GENOME REANNOTATION</scope>
    <source>
        <strain evidence="7 8">cv. Jemalong A17</strain>
    </source>
</reference>
<dbReference type="OrthoDB" id="653455at2759"/>
<dbReference type="PANTHER" id="PTHR33388">
    <property type="entry name" value="OS01G0212500 PROTEIN"/>
    <property type="match status" value="1"/>
</dbReference>
<evidence type="ECO:0000256" key="4">
    <source>
        <dbReference type="SAM" id="MobiDB-lite"/>
    </source>
</evidence>
<keyword evidence="3" id="KW-0804">Transcription</keyword>
<keyword evidence="2" id="KW-0805">Transcription regulation</keyword>
<evidence type="ECO:0000256" key="3">
    <source>
        <dbReference type="ARBA" id="ARBA00023163"/>
    </source>
</evidence>
<dbReference type="InterPro" id="IPR040356">
    <property type="entry name" value="SPEAR"/>
</dbReference>
<evidence type="ECO:0000256" key="1">
    <source>
        <dbReference type="ARBA" id="ARBA00022491"/>
    </source>
</evidence>
<feature type="region of interest" description="Disordered" evidence="4">
    <location>
        <begin position="1"/>
        <end position="47"/>
    </location>
</feature>
<evidence type="ECO:0000313" key="5">
    <source>
        <dbReference type="EMBL" id="AET05224.2"/>
    </source>
</evidence>
<keyword evidence="1" id="KW-0678">Repressor</keyword>
<dbReference type="GO" id="GO:0003700">
    <property type="term" value="F:DNA-binding transcription factor activity"/>
    <property type="evidence" value="ECO:0007669"/>
    <property type="project" value="InterPro"/>
</dbReference>
<name>G7L856_MEDTR</name>
<reference evidence="5 8" key="1">
    <citation type="journal article" date="2011" name="Nature">
        <title>The Medicago genome provides insight into the evolution of rhizobial symbioses.</title>
        <authorList>
            <person name="Young N.D."/>
            <person name="Debelle F."/>
            <person name="Oldroyd G.E."/>
            <person name="Geurts R."/>
            <person name="Cannon S.B."/>
            <person name="Udvardi M.K."/>
            <person name="Benedito V.A."/>
            <person name="Mayer K.F."/>
            <person name="Gouzy J."/>
            <person name="Schoof H."/>
            <person name="Van de Peer Y."/>
            <person name="Proost S."/>
            <person name="Cook D.R."/>
            <person name="Meyers B.C."/>
            <person name="Spannagl M."/>
            <person name="Cheung F."/>
            <person name="De Mita S."/>
            <person name="Krishnakumar V."/>
            <person name="Gundlach H."/>
            <person name="Zhou S."/>
            <person name="Mudge J."/>
            <person name="Bharti A.K."/>
            <person name="Murray J.D."/>
            <person name="Naoumkina M.A."/>
            <person name="Rosen B."/>
            <person name="Silverstein K.A."/>
            <person name="Tang H."/>
            <person name="Rombauts S."/>
            <person name="Zhao P.X."/>
            <person name="Zhou P."/>
            <person name="Barbe V."/>
            <person name="Bardou P."/>
            <person name="Bechner M."/>
            <person name="Bellec A."/>
            <person name="Berger A."/>
            <person name="Berges H."/>
            <person name="Bidwell S."/>
            <person name="Bisseling T."/>
            <person name="Choisne N."/>
            <person name="Couloux A."/>
            <person name="Denny R."/>
            <person name="Deshpande S."/>
            <person name="Dai X."/>
            <person name="Doyle J.J."/>
            <person name="Dudez A.M."/>
            <person name="Farmer A.D."/>
            <person name="Fouteau S."/>
            <person name="Franken C."/>
            <person name="Gibelin C."/>
            <person name="Gish J."/>
            <person name="Goldstein S."/>
            <person name="Gonzalez A.J."/>
            <person name="Green P.J."/>
            <person name="Hallab A."/>
            <person name="Hartog M."/>
            <person name="Hua A."/>
            <person name="Humphray S.J."/>
            <person name="Jeong D.H."/>
            <person name="Jing Y."/>
            <person name="Jocker A."/>
            <person name="Kenton S.M."/>
            <person name="Kim D.J."/>
            <person name="Klee K."/>
            <person name="Lai H."/>
            <person name="Lang C."/>
            <person name="Lin S."/>
            <person name="Macmil S.L."/>
            <person name="Magdelenat G."/>
            <person name="Matthews L."/>
            <person name="McCorrison J."/>
            <person name="Monaghan E.L."/>
            <person name="Mun J.H."/>
            <person name="Najar F.Z."/>
            <person name="Nicholson C."/>
            <person name="Noirot C."/>
            <person name="O'Bleness M."/>
            <person name="Paule C.R."/>
            <person name="Poulain J."/>
            <person name="Prion F."/>
            <person name="Qin B."/>
            <person name="Qu C."/>
            <person name="Retzel E.F."/>
            <person name="Riddle C."/>
            <person name="Sallet E."/>
            <person name="Samain S."/>
            <person name="Samson N."/>
            <person name="Sanders I."/>
            <person name="Saurat O."/>
            <person name="Scarpelli C."/>
            <person name="Schiex T."/>
            <person name="Segurens B."/>
            <person name="Severin A.J."/>
            <person name="Sherrier D.J."/>
            <person name="Shi R."/>
            <person name="Sims S."/>
            <person name="Singer S.R."/>
            <person name="Sinharoy S."/>
            <person name="Sterck L."/>
            <person name="Viollet A."/>
            <person name="Wang B.B."/>
            <person name="Wang K."/>
            <person name="Wang M."/>
            <person name="Wang X."/>
            <person name="Warfsmann J."/>
            <person name="Weissenbach J."/>
            <person name="White D.D."/>
            <person name="White J.D."/>
            <person name="Wiley G.B."/>
            <person name="Wincker P."/>
            <person name="Xing Y."/>
            <person name="Yang L."/>
            <person name="Yao Z."/>
            <person name="Ying F."/>
            <person name="Zhai J."/>
            <person name="Zhou L."/>
            <person name="Zuber A."/>
            <person name="Denarie J."/>
            <person name="Dixon R.A."/>
            <person name="May G.D."/>
            <person name="Schwartz D.C."/>
            <person name="Rogers J."/>
            <person name="Quetier F."/>
            <person name="Town C.D."/>
            <person name="Roe B.A."/>
        </authorList>
    </citation>
    <scope>NUCLEOTIDE SEQUENCE [LARGE SCALE GENOMIC DNA]</scope>
    <source>
        <strain evidence="5">A17</strain>
        <strain evidence="7 8">cv. Jemalong A17</strain>
    </source>
</reference>
<protein>
    <submittedName>
        <fullName evidence="6">SPOROCYTELESS-like EAR-containing protein</fullName>
    </submittedName>
</protein>
<gene>
    <name evidence="6" type="primary">SPEAR2</name>
    <name evidence="5" type="ordered locus">MTR_8g102890</name>
</gene>
<dbReference type="EnsemblPlants" id="AET05224">
    <property type="protein sequence ID" value="AET05224"/>
    <property type="gene ID" value="MTR_8g102890"/>
</dbReference>
<organism evidence="5 8">
    <name type="scientific">Medicago truncatula</name>
    <name type="common">Barrel medic</name>
    <name type="synonym">Medicago tribuloides</name>
    <dbReference type="NCBI Taxonomy" id="3880"/>
    <lineage>
        <taxon>Eukaryota</taxon>
        <taxon>Viridiplantae</taxon>
        <taxon>Streptophyta</taxon>
        <taxon>Embryophyta</taxon>
        <taxon>Tracheophyta</taxon>
        <taxon>Spermatophyta</taxon>
        <taxon>Magnoliopsida</taxon>
        <taxon>eudicotyledons</taxon>
        <taxon>Gunneridae</taxon>
        <taxon>Pentapetalae</taxon>
        <taxon>rosids</taxon>
        <taxon>fabids</taxon>
        <taxon>Fabales</taxon>
        <taxon>Fabaceae</taxon>
        <taxon>Papilionoideae</taxon>
        <taxon>50 kb inversion clade</taxon>
        <taxon>NPAAA clade</taxon>
        <taxon>Hologalegina</taxon>
        <taxon>IRL clade</taxon>
        <taxon>Trifolieae</taxon>
        <taxon>Medicago</taxon>
    </lineage>
</organism>
<dbReference type="EMBL" id="CM001224">
    <property type="protein sequence ID" value="AET05224.2"/>
    <property type="molecule type" value="Genomic_DNA"/>
</dbReference>
<dbReference type="EMBL" id="MH590937">
    <property type="protein sequence ID" value="QBM11790.1"/>
    <property type="molecule type" value="mRNA"/>
</dbReference>
<reference evidence="6" key="4">
    <citation type="submission" date="2018-07" db="EMBL/GenBank/DDBJ databases">
        <authorList>
            <person name="Chen G.H."/>
        </authorList>
    </citation>
    <scope>NUCLEOTIDE SEQUENCE</scope>
</reference>
<dbReference type="PANTHER" id="PTHR33388:SF18">
    <property type="entry name" value="PROTEIN SPEAR1"/>
    <property type="match status" value="1"/>
</dbReference>
<evidence type="ECO:0000256" key="2">
    <source>
        <dbReference type="ARBA" id="ARBA00023015"/>
    </source>
</evidence>
<keyword evidence="8" id="KW-1185">Reference proteome</keyword>
<accession>A0A0C3Y7I0</accession>
<dbReference type="STRING" id="3880.G7L856"/>
<dbReference type="HOGENOM" id="CLU_094368_0_0_1"/>
<sequence length="258" mass="29538">MDSSNYFGEPNLGYERGNGSSSSSSYTSSRKGKKSNSDKPKQPQRGLGVAQLEKIRLHTQLPPPYHHPPTPYNYNQPSHSHFNYNEDQKAIQMSYSSSYSPNSYAFQPHSNMMGLPEYERTNITYGDSYPRWQHGNVISENQYPSQTNITQPFLNLYDSQNIDMKKRSSSMGSESSDTQELDLECSRDHLFLIPSAGCPTKEQAASQIWSRLPTRVELRRREVIRDVHRQCCVCAALEKLKHLAICLQLAQRRWKRGA</sequence>
<dbReference type="eggNOG" id="ENOG502RXQS">
    <property type="taxonomic scope" value="Eukaryota"/>
</dbReference>
<accession>G7L856</accession>
<dbReference type="PaxDb" id="3880-AET05224"/>
<dbReference type="Proteomes" id="UP000002051">
    <property type="component" value="Chromosome 8"/>
</dbReference>
<dbReference type="AlphaFoldDB" id="G7L856"/>